<dbReference type="EMBL" id="JAKNHQ010000014">
    <property type="protein sequence ID" value="MCG4611318.1"/>
    <property type="molecule type" value="Genomic_DNA"/>
</dbReference>
<proteinExistence type="predicted"/>
<dbReference type="Proteomes" id="UP001298681">
    <property type="component" value="Unassembled WGS sequence"/>
</dbReference>
<sequence>MYKSKFLLKHGATASIQQWVSDHFLLLAVLICMLIAVVYKQPGSFSNHAGIWECRQIQSIWGGVYDVGEEVDDDLVLLAQRQLDGRSETFPGNCKDFFQIVNTYTYSRSFQQWKRSKPRQLHYLIISVSTPEKLITLILYEDGDLRWGNTRYNVGFCNFQGKELYQKLSAWIGGEGNGTISP</sequence>
<dbReference type="RefSeq" id="WP_237966962.1">
    <property type="nucleotide sequence ID" value="NZ_JAKNHQ010000014.1"/>
</dbReference>
<evidence type="ECO:0000313" key="2">
    <source>
        <dbReference type="EMBL" id="MCG4611318.1"/>
    </source>
</evidence>
<gene>
    <name evidence="2" type="ORF">L0P57_10295</name>
</gene>
<feature type="transmembrane region" description="Helical" evidence="1">
    <location>
        <begin position="20"/>
        <end position="39"/>
    </location>
</feature>
<reference evidence="2 3" key="1">
    <citation type="submission" date="2022-01" db="EMBL/GenBank/DDBJ databases">
        <title>Collection of gut derived symbiotic bacterial strains cultured from healthy donors.</title>
        <authorList>
            <person name="Lin H."/>
            <person name="Kohout C."/>
            <person name="Waligurski E."/>
            <person name="Pamer E.G."/>
        </authorList>
    </citation>
    <scope>NUCLEOTIDE SEQUENCE [LARGE SCALE GENOMIC DNA]</scope>
    <source>
        <strain evidence="2 3">DFI.7.58</strain>
    </source>
</reference>
<organism evidence="2 3">
    <name type="scientific">Anaeromassilibacillus senegalensis</name>
    <dbReference type="NCBI Taxonomy" id="1673717"/>
    <lineage>
        <taxon>Bacteria</taxon>
        <taxon>Bacillati</taxon>
        <taxon>Bacillota</taxon>
        <taxon>Clostridia</taxon>
        <taxon>Eubacteriales</taxon>
        <taxon>Acutalibacteraceae</taxon>
        <taxon>Anaeromassilibacillus</taxon>
    </lineage>
</organism>
<keyword evidence="1" id="KW-1133">Transmembrane helix</keyword>
<keyword evidence="1" id="KW-0472">Membrane</keyword>
<evidence type="ECO:0000256" key="1">
    <source>
        <dbReference type="SAM" id="Phobius"/>
    </source>
</evidence>
<accession>A0ABS9MKJ2</accession>
<name>A0ABS9MKJ2_9FIRM</name>
<keyword evidence="3" id="KW-1185">Reference proteome</keyword>
<comment type="caution">
    <text evidence="2">The sequence shown here is derived from an EMBL/GenBank/DDBJ whole genome shotgun (WGS) entry which is preliminary data.</text>
</comment>
<evidence type="ECO:0000313" key="3">
    <source>
        <dbReference type="Proteomes" id="UP001298681"/>
    </source>
</evidence>
<keyword evidence="1" id="KW-0812">Transmembrane</keyword>
<protein>
    <submittedName>
        <fullName evidence="2">Uncharacterized protein</fullName>
    </submittedName>
</protein>